<evidence type="ECO:0000256" key="8">
    <source>
        <dbReference type="ARBA" id="ARBA00022741"/>
    </source>
</evidence>
<keyword evidence="9 13" id="KW-0418">Kinase</keyword>
<dbReference type="GO" id="GO:0005886">
    <property type="term" value="C:plasma membrane"/>
    <property type="evidence" value="ECO:0007669"/>
    <property type="project" value="TreeGrafter"/>
</dbReference>
<comment type="catalytic activity">
    <reaction evidence="13">
        <text>a lipid A disaccharide + ATP = a lipid IVA + ADP + H(+)</text>
        <dbReference type="Rhea" id="RHEA:67840"/>
        <dbReference type="ChEBI" id="CHEBI:15378"/>
        <dbReference type="ChEBI" id="CHEBI:30616"/>
        <dbReference type="ChEBI" id="CHEBI:176343"/>
        <dbReference type="ChEBI" id="CHEBI:176425"/>
        <dbReference type="ChEBI" id="CHEBI:456216"/>
        <dbReference type="EC" id="2.7.1.130"/>
    </reaction>
</comment>
<evidence type="ECO:0000256" key="13">
    <source>
        <dbReference type="HAMAP-Rule" id="MF_00409"/>
    </source>
</evidence>
<dbReference type="InterPro" id="IPR003758">
    <property type="entry name" value="LpxK"/>
</dbReference>
<reference evidence="14" key="1">
    <citation type="journal article" date="2021" name="PeerJ">
        <title>Extensive microbial diversity within the chicken gut microbiome revealed by metagenomics and culture.</title>
        <authorList>
            <person name="Gilroy R."/>
            <person name="Ravi A."/>
            <person name="Getino M."/>
            <person name="Pursley I."/>
            <person name="Horton D.L."/>
            <person name="Alikhan N.F."/>
            <person name="Baker D."/>
            <person name="Gharbi K."/>
            <person name="Hall N."/>
            <person name="Watson M."/>
            <person name="Adriaenssens E.M."/>
            <person name="Foster-Nyarko E."/>
            <person name="Jarju S."/>
            <person name="Secka A."/>
            <person name="Antonio M."/>
            <person name="Oren A."/>
            <person name="Chaudhuri R.R."/>
            <person name="La Ragione R."/>
            <person name="Hildebrand F."/>
            <person name="Pallen M.J."/>
        </authorList>
    </citation>
    <scope>NUCLEOTIDE SEQUENCE</scope>
    <source>
        <strain evidence="14">Gambia16-930</strain>
    </source>
</reference>
<protein>
    <recommendedName>
        <fullName evidence="4 13">Tetraacyldisaccharide 4'-kinase</fullName>
        <ecNumber evidence="3 13">2.7.1.130</ecNumber>
    </recommendedName>
    <alternativeName>
        <fullName evidence="12 13">Lipid A 4'-kinase</fullName>
    </alternativeName>
</protein>
<evidence type="ECO:0000256" key="11">
    <source>
        <dbReference type="ARBA" id="ARBA00023098"/>
    </source>
</evidence>
<feature type="binding site" evidence="13">
    <location>
        <begin position="34"/>
        <end position="41"/>
    </location>
    <ligand>
        <name>ATP</name>
        <dbReference type="ChEBI" id="CHEBI:30616"/>
    </ligand>
</feature>
<dbReference type="Proteomes" id="UP000824267">
    <property type="component" value="Unassembled WGS sequence"/>
</dbReference>
<keyword evidence="8 13" id="KW-0547">Nucleotide-binding</keyword>
<dbReference type="HAMAP" id="MF_00409">
    <property type="entry name" value="LpxK"/>
    <property type="match status" value="1"/>
</dbReference>
<sequence length="331" mass="38359">MYGIITHIRNILFDFDILRTKSHEIKTISVGNLRVGGTGKTPFVEYLVKRLSQSHKIAVVSRGYGRKTKGYVEANPSSTAAQIGDEPLQIANKFKEILVAVCENRNLAIETIRKNHPEINLILLDDAFQHRYVRRNLNILLTEYNRPFFKDRVMPFGRLREYAFNYKRADYIVVTKCPPLTAKQKGDFVTRLKPYDNQKVFFSNIIYKEPYLITDRTKTTNIENKSVVLLTAIANNSHIVKYLDGISRVEGVISFKDHHNFTDRDIKRITERFCRLKTKDSILLTTEKDATKLRAFPLPLHVLPIDIEVSLYPNQECLIEKTIEQDVRDDK</sequence>
<evidence type="ECO:0000256" key="12">
    <source>
        <dbReference type="ARBA" id="ARBA00029757"/>
    </source>
</evidence>
<evidence type="ECO:0000313" key="15">
    <source>
        <dbReference type="Proteomes" id="UP000824267"/>
    </source>
</evidence>
<keyword evidence="5 13" id="KW-0444">Lipid biosynthesis</keyword>
<dbReference type="GO" id="GO:0009244">
    <property type="term" value="P:lipopolysaccharide core region biosynthetic process"/>
    <property type="evidence" value="ECO:0007669"/>
    <property type="project" value="TreeGrafter"/>
</dbReference>
<comment type="function">
    <text evidence="1 13">Transfers the gamma-phosphate of ATP to the 4'-position of a tetraacyldisaccharide 1-phosphate intermediate (termed DS-1-P) to form tetraacyldisaccharide 1,4'-bis-phosphate (lipid IVA).</text>
</comment>
<organism evidence="14 15">
    <name type="scientific">Candidatus Onthomorpha intestinigallinarum</name>
    <dbReference type="NCBI Taxonomy" id="2840880"/>
    <lineage>
        <taxon>Bacteria</taxon>
        <taxon>Pseudomonadati</taxon>
        <taxon>Bacteroidota</taxon>
        <taxon>Bacteroidia</taxon>
        <taxon>Bacteroidales</taxon>
        <taxon>Candidatus Onthomorpha</taxon>
    </lineage>
</organism>
<dbReference type="EC" id="2.7.1.130" evidence="3 13"/>
<evidence type="ECO:0000256" key="1">
    <source>
        <dbReference type="ARBA" id="ARBA00002274"/>
    </source>
</evidence>
<evidence type="ECO:0000313" key="14">
    <source>
        <dbReference type="EMBL" id="HIW87007.1"/>
    </source>
</evidence>
<dbReference type="GO" id="GO:0005524">
    <property type="term" value="F:ATP binding"/>
    <property type="evidence" value="ECO:0007669"/>
    <property type="project" value="UniProtKB-UniRule"/>
</dbReference>
<keyword evidence="7 13" id="KW-0808">Transferase</keyword>
<keyword evidence="6 13" id="KW-0441">Lipid A biosynthesis</keyword>
<dbReference type="GO" id="GO:0009245">
    <property type="term" value="P:lipid A biosynthetic process"/>
    <property type="evidence" value="ECO:0007669"/>
    <property type="project" value="UniProtKB-UniRule"/>
</dbReference>
<evidence type="ECO:0000256" key="5">
    <source>
        <dbReference type="ARBA" id="ARBA00022516"/>
    </source>
</evidence>
<dbReference type="PANTHER" id="PTHR42724:SF1">
    <property type="entry name" value="TETRAACYLDISACCHARIDE 4'-KINASE, MITOCHONDRIAL-RELATED"/>
    <property type="match status" value="1"/>
</dbReference>
<dbReference type="Pfam" id="PF02606">
    <property type="entry name" value="LpxK"/>
    <property type="match status" value="1"/>
</dbReference>
<proteinExistence type="inferred from homology"/>
<keyword evidence="11 13" id="KW-0443">Lipid metabolism</keyword>
<evidence type="ECO:0000256" key="4">
    <source>
        <dbReference type="ARBA" id="ARBA00016436"/>
    </source>
</evidence>
<dbReference type="AlphaFoldDB" id="A0A9D1RI10"/>
<gene>
    <name evidence="13 14" type="primary">lpxK</name>
    <name evidence="14" type="ORF">IAC47_01860</name>
</gene>
<evidence type="ECO:0000256" key="9">
    <source>
        <dbReference type="ARBA" id="ARBA00022777"/>
    </source>
</evidence>
<dbReference type="PANTHER" id="PTHR42724">
    <property type="entry name" value="TETRAACYLDISACCHARIDE 4'-KINASE"/>
    <property type="match status" value="1"/>
</dbReference>
<dbReference type="SUPFAM" id="SSF52540">
    <property type="entry name" value="P-loop containing nucleoside triphosphate hydrolases"/>
    <property type="match status" value="1"/>
</dbReference>
<accession>A0A9D1RI10</accession>
<comment type="similarity">
    <text evidence="13">Belongs to the LpxK family.</text>
</comment>
<reference evidence="14" key="2">
    <citation type="submission" date="2021-04" db="EMBL/GenBank/DDBJ databases">
        <authorList>
            <person name="Gilroy R."/>
        </authorList>
    </citation>
    <scope>NUCLEOTIDE SEQUENCE</scope>
    <source>
        <strain evidence="14">Gambia16-930</strain>
    </source>
</reference>
<evidence type="ECO:0000256" key="7">
    <source>
        <dbReference type="ARBA" id="ARBA00022679"/>
    </source>
</evidence>
<name>A0A9D1RI10_9BACT</name>
<dbReference type="InterPro" id="IPR027417">
    <property type="entry name" value="P-loop_NTPase"/>
</dbReference>
<dbReference type="GO" id="GO:0009029">
    <property type="term" value="F:lipid-A 4'-kinase activity"/>
    <property type="evidence" value="ECO:0007669"/>
    <property type="project" value="UniProtKB-UniRule"/>
</dbReference>
<keyword evidence="10 13" id="KW-0067">ATP-binding</keyword>
<comment type="caution">
    <text evidence="14">The sequence shown here is derived from an EMBL/GenBank/DDBJ whole genome shotgun (WGS) entry which is preliminary data.</text>
</comment>
<evidence type="ECO:0000256" key="2">
    <source>
        <dbReference type="ARBA" id="ARBA00004870"/>
    </source>
</evidence>
<evidence type="ECO:0000256" key="3">
    <source>
        <dbReference type="ARBA" id="ARBA00012071"/>
    </source>
</evidence>
<comment type="pathway">
    <text evidence="2 13">Glycolipid biosynthesis; lipid IV(A) biosynthesis; lipid IV(A) from (3R)-3-hydroxytetradecanoyl-[acyl-carrier-protein] and UDP-N-acetyl-alpha-D-glucosamine: step 6/6.</text>
</comment>
<dbReference type="EMBL" id="DXGG01000065">
    <property type="protein sequence ID" value="HIW87007.1"/>
    <property type="molecule type" value="Genomic_DNA"/>
</dbReference>
<evidence type="ECO:0000256" key="10">
    <source>
        <dbReference type="ARBA" id="ARBA00022840"/>
    </source>
</evidence>
<evidence type="ECO:0000256" key="6">
    <source>
        <dbReference type="ARBA" id="ARBA00022556"/>
    </source>
</evidence>
<dbReference type="NCBIfam" id="TIGR00682">
    <property type="entry name" value="lpxK"/>
    <property type="match status" value="1"/>
</dbReference>